<reference evidence="5 6" key="1">
    <citation type="journal article" date="2010" name="Proc. Natl. Acad. Sci. U.S.A.">
        <title>A Nitrospira metagenome illuminates the physiology and evolution of globally important nitrite-oxidizing bacteria.</title>
        <authorList>
            <person name="Lucker S."/>
            <person name="Wagner M."/>
            <person name="Maixner F."/>
            <person name="Pelletier E."/>
            <person name="Koch H."/>
            <person name="Vacherie B."/>
            <person name="Rattei T."/>
            <person name="Sinninghe Damste J."/>
            <person name="Spieck E."/>
            <person name="Le Paslier D."/>
            <person name="Daims H."/>
        </authorList>
    </citation>
    <scope>NUCLEOTIDE SEQUENCE [LARGE SCALE GENOMIC DNA]</scope>
</reference>
<evidence type="ECO:0000256" key="3">
    <source>
        <dbReference type="ARBA" id="ARBA00023163"/>
    </source>
</evidence>
<evidence type="ECO:0000256" key="2">
    <source>
        <dbReference type="ARBA" id="ARBA00023125"/>
    </source>
</evidence>
<proteinExistence type="predicted"/>
<dbReference type="PRINTS" id="PR00032">
    <property type="entry name" value="HTHARAC"/>
</dbReference>
<evidence type="ECO:0000259" key="4">
    <source>
        <dbReference type="PROSITE" id="PS01124"/>
    </source>
</evidence>
<evidence type="ECO:0000313" key="5">
    <source>
        <dbReference type="EMBL" id="CBK40784.1"/>
    </source>
</evidence>
<evidence type="ECO:0000313" key="6">
    <source>
        <dbReference type="Proteomes" id="UP000001660"/>
    </source>
</evidence>
<dbReference type="InterPro" id="IPR018060">
    <property type="entry name" value="HTH_AraC"/>
</dbReference>
<organism evidence="5 6">
    <name type="scientific">Nitrospira defluvii</name>
    <dbReference type="NCBI Taxonomy" id="330214"/>
    <lineage>
        <taxon>Bacteria</taxon>
        <taxon>Pseudomonadati</taxon>
        <taxon>Nitrospirota</taxon>
        <taxon>Nitrospiria</taxon>
        <taxon>Nitrospirales</taxon>
        <taxon>Nitrospiraceae</taxon>
        <taxon>Nitrospira</taxon>
    </lineage>
</organism>
<name>D8PC25_9BACT</name>
<dbReference type="GO" id="GO:0043565">
    <property type="term" value="F:sequence-specific DNA binding"/>
    <property type="evidence" value="ECO:0007669"/>
    <property type="project" value="InterPro"/>
</dbReference>
<dbReference type="InterPro" id="IPR020449">
    <property type="entry name" value="Tscrpt_reg_AraC-type_HTH"/>
</dbReference>
<dbReference type="STRING" id="330214.NIDE1023"/>
<gene>
    <name evidence="5" type="ORF">NIDE1023</name>
</gene>
<dbReference type="AlphaFoldDB" id="D8PC25"/>
<dbReference type="eggNOG" id="COG4977">
    <property type="taxonomic scope" value="Bacteria"/>
</dbReference>
<keyword evidence="2" id="KW-0238">DNA-binding</keyword>
<dbReference type="SUPFAM" id="SSF46689">
    <property type="entry name" value="Homeodomain-like"/>
    <property type="match status" value="2"/>
</dbReference>
<protein>
    <recommendedName>
        <fullName evidence="4">HTH araC/xylS-type domain-containing protein</fullName>
    </recommendedName>
</protein>
<dbReference type="Proteomes" id="UP000001660">
    <property type="component" value="Chromosome"/>
</dbReference>
<keyword evidence="3" id="KW-0804">Transcription</keyword>
<evidence type="ECO:0000256" key="1">
    <source>
        <dbReference type="ARBA" id="ARBA00023015"/>
    </source>
</evidence>
<dbReference type="HOGENOM" id="CLU_1500890_0_0_0"/>
<dbReference type="Pfam" id="PF12833">
    <property type="entry name" value="HTH_18"/>
    <property type="match status" value="1"/>
</dbReference>
<dbReference type="KEGG" id="nde:NIDE1023"/>
<dbReference type="InterPro" id="IPR009057">
    <property type="entry name" value="Homeodomain-like_sf"/>
</dbReference>
<accession>D8PC25</accession>
<dbReference type="PANTHER" id="PTHR43280:SF2">
    <property type="entry name" value="HTH-TYPE TRANSCRIPTIONAL REGULATOR EXSA"/>
    <property type="match status" value="1"/>
</dbReference>
<dbReference type="Gene3D" id="1.10.10.60">
    <property type="entry name" value="Homeodomain-like"/>
    <property type="match status" value="2"/>
</dbReference>
<dbReference type="GO" id="GO:0003700">
    <property type="term" value="F:DNA-binding transcription factor activity"/>
    <property type="evidence" value="ECO:0007669"/>
    <property type="project" value="InterPro"/>
</dbReference>
<sequence>MMNDAHDLTIPTDRLRTLSSELRAQSPQWADRLEQATTEQDLRNLVCDLFNLSHALPSQKESSNETHTLSGRITRFINENLHRGLTLKVLANFLGYSEKYCSDLFYRIMGESFSGYMRRHRVERAQSLLTTTAQTLAEVATAVGFSDQFAFSHFFKRATGRSPREIRSRLTVHAMQKAL</sequence>
<dbReference type="PROSITE" id="PS01124">
    <property type="entry name" value="HTH_ARAC_FAMILY_2"/>
    <property type="match status" value="1"/>
</dbReference>
<keyword evidence="1" id="KW-0805">Transcription regulation</keyword>
<dbReference type="EMBL" id="FP929003">
    <property type="protein sequence ID" value="CBK40784.1"/>
    <property type="molecule type" value="Genomic_DNA"/>
</dbReference>
<dbReference type="PROSITE" id="PS00041">
    <property type="entry name" value="HTH_ARAC_FAMILY_1"/>
    <property type="match status" value="1"/>
</dbReference>
<feature type="domain" description="HTH araC/xylS-type" evidence="4">
    <location>
        <begin position="71"/>
        <end position="169"/>
    </location>
</feature>
<dbReference type="SMART" id="SM00342">
    <property type="entry name" value="HTH_ARAC"/>
    <property type="match status" value="1"/>
</dbReference>
<dbReference type="InterPro" id="IPR018062">
    <property type="entry name" value="HTH_AraC-typ_CS"/>
</dbReference>
<dbReference type="PANTHER" id="PTHR43280">
    <property type="entry name" value="ARAC-FAMILY TRANSCRIPTIONAL REGULATOR"/>
    <property type="match status" value="1"/>
</dbReference>
<keyword evidence="6" id="KW-1185">Reference proteome</keyword>